<feature type="non-terminal residue" evidence="2">
    <location>
        <position position="237"/>
    </location>
</feature>
<gene>
    <name evidence="2" type="ORF">METZ01_LOCUS271808</name>
</gene>
<proteinExistence type="predicted"/>
<sequence length="237" mass="26579">MLENEARTLTESDLEDFDVVVQLAGISNDPFGNLSPEAIYDPTRVYAIKIAQICKKLGVRYLFPSSCSVYGIGKGMQDEDTPTHPQTPYSFNKLQIEQDLAELADSSFSPIALRLATVFGSSPRIRFDVIVNMLCGMAIAQNQVVLNSDGQAWRPHLDIEDACEAFRCCIEWDYQEGKLLVLNVGRNDNNWKILDIARLIQSKVTGCELQFLGRSSENIVDELVKDRKIQDGVDKRT</sequence>
<dbReference type="Gene3D" id="3.40.50.720">
    <property type="entry name" value="NAD(P)-binding Rossmann-like Domain"/>
    <property type="match status" value="1"/>
</dbReference>
<organism evidence="2">
    <name type="scientific">marine metagenome</name>
    <dbReference type="NCBI Taxonomy" id="408172"/>
    <lineage>
        <taxon>unclassified sequences</taxon>
        <taxon>metagenomes</taxon>
        <taxon>ecological metagenomes</taxon>
    </lineage>
</organism>
<dbReference type="CDD" id="cd08946">
    <property type="entry name" value="SDR_e"/>
    <property type="match status" value="1"/>
</dbReference>
<dbReference type="InterPro" id="IPR050177">
    <property type="entry name" value="Lipid_A_modif_metabolic_enz"/>
</dbReference>
<dbReference type="AlphaFoldDB" id="A0A382K248"/>
<evidence type="ECO:0000259" key="1">
    <source>
        <dbReference type="Pfam" id="PF01370"/>
    </source>
</evidence>
<protein>
    <recommendedName>
        <fullName evidence="1">NAD-dependent epimerase/dehydratase domain-containing protein</fullName>
    </recommendedName>
</protein>
<dbReference type="EMBL" id="UINC01078154">
    <property type="protein sequence ID" value="SVC18954.1"/>
    <property type="molecule type" value="Genomic_DNA"/>
</dbReference>
<reference evidence="2" key="1">
    <citation type="submission" date="2018-05" db="EMBL/GenBank/DDBJ databases">
        <authorList>
            <person name="Lanie J.A."/>
            <person name="Ng W.-L."/>
            <person name="Kazmierczak K.M."/>
            <person name="Andrzejewski T.M."/>
            <person name="Davidsen T.M."/>
            <person name="Wayne K.J."/>
            <person name="Tettelin H."/>
            <person name="Glass J.I."/>
            <person name="Rusch D."/>
            <person name="Podicherti R."/>
            <person name="Tsui H.-C.T."/>
            <person name="Winkler M.E."/>
        </authorList>
    </citation>
    <scope>NUCLEOTIDE SEQUENCE</scope>
</reference>
<evidence type="ECO:0000313" key="2">
    <source>
        <dbReference type="EMBL" id="SVC18954.1"/>
    </source>
</evidence>
<dbReference type="InterPro" id="IPR001509">
    <property type="entry name" value="Epimerase_deHydtase"/>
</dbReference>
<accession>A0A382K248</accession>
<dbReference type="InterPro" id="IPR036291">
    <property type="entry name" value="NAD(P)-bd_dom_sf"/>
</dbReference>
<feature type="domain" description="NAD-dependent epimerase/dehydratase" evidence="1">
    <location>
        <begin position="15"/>
        <end position="185"/>
    </location>
</feature>
<name>A0A382K248_9ZZZZ</name>
<dbReference type="SUPFAM" id="SSF51735">
    <property type="entry name" value="NAD(P)-binding Rossmann-fold domains"/>
    <property type="match status" value="1"/>
</dbReference>
<dbReference type="Pfam" id="PF01370">
    <property type="entry name" value="Epimerase"/>
    <property type="match status" value="1"/>
</dbReference>
<dbReference type="PANTHER" id="PTHR43245">
    <property type="entry name" value="BIFUNCTIONAL POLYMYXIN RESISTANCE PROTEIN ARNA"/>
    <property type="match status" value="1"/>
</dbReference>
<dbReference type="PANTHER" id="PTHR43245:SF23">
    <property type="entry name" value="NAD(P)-BINDING DOMAIN-CONTAINING PROTEIN"/>
    <property type="match status" value="1"/>
</dbReference>